<dbReference type="SUPFAM" id="SSF51261">
    <property type="entry name" value="Duplicated hybrid motif"/>
    <property type="match status" value="1"/>
</dbReference>
<keyword evidence="1" id="KW-0812">Transmembrane</keyword>
<evidence type="ECO:0000256" key="1">
    <source>
        <dbReference type="SAM" id="Phobius"/>
    </source>
</evidence>
<dbReference type="Pfam" id="PF01551">
    <property type="entry name" value="Peptidase_M23"/>
    <property type="match status" value="1"/>
</dbReference>
<feature type="domain" description="M23ase beta-sheet core" evidence="2">
    <location>
        <begin position="190"/>
        <end position="249"/>
    </location>
</feature>
<name>A0ABQ6II74_9MICO</name>
<accession>A0ABQ6II74</accession>
<comment type="caution">
    <text evidence="3">The sequence shown here is derived from an EMBL/GenBank/DDBJ whole genome shotgun (WGS) entry which is preliminary data.</text>
</comment>
<dbReference type="Proteomes" id="UP001157125">
    <property type="component" value="Unassembled WGS sequence"/>
</dbReference>
<protein>
    <recommendedName>
        <fullName evidence="2">M23ase beta-sheet core domain-containing protein</fullName>
    </recommendedName>
</protein>
<evidence type="ECO:0000259" key="2">
    <source>
        <dbReference type="Pfam" id="PF01551"/>
    </source>
</evidence>
<dbReference type="InterPro" id="IPR050570">
    <property type="entry name" value="Cell_wall_metabolism_enzyme"/>
</dbReference>
<feature type="transmembrane region" description="Helical" evidence="1">
    <location>
        <begin position="48"/>
        <end position="70"/>
    </location>
</feature>
<dbReference type="PANTHER" id="PTHR21666:SF270">
    <property type="entry name" value="MUREIN HYDROLASE ACTIVATOR ENVC"/>
    <property type="match status" value="1"/>
</dbReference>
<evidence type="ECO:0000313" key="4">
    <source>
        <dbReference type="Proteomes" id="UP001157125"/>
    </source>
</evidence>
<organism evidence="3 4">
    <name type="scientific">Demequina litorisediminis</name>
    <dbReference type="NCBI Taxonomy" id="1849022"/>
    <lineage>
        <taxon>Bacteria</taxon>
        <taxon>Bacillati</taxon>
        <taxon>Actinomycetota</taxon>
        <taxon>Actinomycetes</taxon>
        <taxon>Micrococcales</taxon>
        <taxon>Demequinaceae</taxon>
        <taxon>Demequina</taxon>
    </lineage>
</organism>
<keyword evidence="4" id="KW-1185">Reference proteome</keyword>
<keyword evidence="1" id="KW-1133">Transmembrane helix</keyword>
<dbReference type="InterPro" id="IPR016047">
    <property type="entry name" value="M23ase_b-sheet_dom"/>
</dbReference>
<dbReference type="InterPro" id="IPR011055">
    <property type="entry name" value="Dup_hybrid_motif"/>
</dbReference>
<dbReference type="Gene3D" id="2.70.70.10">
    <property type="entry name" value="Glucose Permease (Domain IIA)"/>
    <property type="match status" value="1"/>
</dbReference>
<dbReference type="CDD" id="cd12797">
    <property type="entry name" value="M23_peptidase"/>
    <property type="match status" value="1"/>
</dbReference>
<feature type="transmembrane region" description="Helical" evidence="1">
    <location>
        <begin position="21"/>
        <end position="42"/>
    </location>
</feature>
<dbReference type="PANTHER" id="PTHR21666">
    <property type="entry name" value="PEPTIDASE-RELATED"/>
    <property type="match status" value="1"/>
</dbReference>
<sequence length="283" mass="29716">MVTIGPKVSRMPVAFARCRVPAMYLSLVVLLAGIVLTAAGWWGAPTDALGRLGIVAGLALFVLSFVVTVASPRARVEPAVLTSPVLGEWMAAHSPASRVPSQGTHAWGQTYAIDLVYAPTGVDRPRFADGSGSFLGPGRFPGFGQPVLAPAAGIVVHVTDGAKDHRSRSSRRAIACMFLEGAAREIWGPRAVFGNHVVIRLSDGTHVLVAHLRRGSIRVAEGQSVEAGVVMAACGNSGHSTEPHVHMQRQDLASPYVALGLPWTLEGAPMPASGEFLARVSAR</sequence>
<proteinExistence type="predicted"/>
<reference evidence="4" key="1">
    <citation type="journal article" date="2019" name="Int. J. Syst. Evol. Microbiol.">
        <title>The Global Catalogue of Microorganisms (GCM) 10K type strain sequencing project: providing services to taxonomists for standard genome sequencing and annotation.</title>
        <authorList>
            <consortium name="The Broad Institute Genomics Platform"/>
            <consortium name="The Broad Institute Genome Sequencing Center for Infectious Disease"/>
            <person name="Wu L."/>
            <person name="Ma J."/>
        </authorList>
    </citation>
    <scope>NUCLEOTIDE SEQUENCE [LARGE SCALE GENOMIC DNA]</scope>
    <source>
        <strain evidence="4">NBRC 112299</strain>
    </source>
</reference>
<gene>
    <name evidence="3" type="ORF">GCM10025876_37880</name>
</gene>
<keyword evidence="1" id="KW-0472">Membrane</keyword>
<evidence type="ECO:0000313" key="3">
    <source>
        <dbReference type="EMBL" id="GMA37584.1"/>
    </source>
</evidence>
<dbReference type="EMBL" id="BSUN01000001">
    <property type="protein sequence ID" value="GMA37584.1"/>
    <property type="molecule type" value="Genomic_DNA"/>
</dbReference>